<comment type="caution">
    <text evidence="7">Lacks conserved residue(s) required for the propagation of feature annotation.</text>
</comment>
<evidence type="ECO:0000259" key="11">
    <source>
        <dbReference type="PROSITE" id="PS50103"/>
    </source>
</evidence>
<dbReference type="PANTHER" id="PTHR12272:SF11">
    <property type="entry name" value="PAN2-PAN3 DEADENYLATION COMPLEX SUBUNIT PAN3"/>
    <property type="match status" value="1"/>
</dbReference>
<feature type="binding site" evidence="7">
    <location>
        <begin position="425"/>
        <end position="426"/>
    </location>
    <ligand>
        <name>ATP</name>
        <dbReference type="ChEBI" id="CHEBI:30616"/>
    </ligand>
</feature>
<dbReference type="GO" id="GO:0031251">
    <property type="term" value="C:PAN complex"/>
    <property type="evidence" value="ECO:0007669"/>
    <property type="project" value="UniProtKB-UniRule"/>
</dbReference>
<dbReference type="Pfam" id="PF18101">
    <property type="entry name" value="Pan3_CK"/>
    <property type="match status" value="1"/>
</dbReference>
<dbReference type="GO" id="GO:0004672">
    <property type="term" value="F:protein kinase activity"/>
    <property type="evidence" value="ECO:0007669"/>
    <property type="project" value="InterPro"/>
</dbReference>
<dbReference type="GO" id="GO:0008270">
    <property type="term" value="F:zinc ion binding"/>
    <property type="evidence" value="ECO:0007669"/>
    <property type="project" value="UniProtKB-KW"/>
</dbReference>
<name>A0A9P8PPZ6_9ASCO</name>
<dbReference type="PROSITE" id="PS50011">
    <property type="entry name" value="PROTEIN_KINASE_DOM"/>
    <property type="match status" value="1"/>
</dbReference>
<dbReference type="Proteomes" id="UP000769528">
    <property type="component" value="Unassembled WGS sequence"/>
</dbReference>
<keyword evidence="8" id="KW-0863">Zinc-finger</keyword>
<comment type="domain">
    <text evidence="7">Contains a pseudokinase domain. The protein kinase domain is predicted to be catalytically inactive because some of the residues important for catalytic activity are substituted and it lacks the equivalent of the binding site for a peptide substrate. However, it has retained an ATP-binding site and ATP-binding is required for mRNA degradation, stimulating the activity of the PAN2 nuclease in vitro. The nucleotide-binding site is juxtaposed to the RNase active site of PAN2 in the complex and may actually bind nucleosides of a poly(A) RNA rather than ATP, feeding the poly(A)-tail to the active site of the deadenylase and thus increasing the efficiency with which this distributive enzyme degrades oligo(A) RNAs.</text>
</comment>
<evidence type="ECO:0000256" key="4">
    <source>
        <dbReference type="ARBA" id="ARBA00022741"/>
    </source>
</evidence>
<dbReference type="GO" id="GO:0000289">
    <property type="term" value="P:nuclear-transcribed mRNA poly(A) tail shortening"/>
    <property type="evidence" value="ECO:0007669"/>
    <property type="project" value="UniProtKB-UniRule"/>
</dbReference>
<keyword evidence="2 7" id="KW-0963">Cytoplasm</keyword>
<dbReference type="InterPro" id="IPR030844">
    <property type="entry name" value="PAN3"/>
</dbReference>
<comment type="function">
    <text evidence="7">Regulatory subunit of the poly(A)-nuclease (PAN) deadenylation complex, one of two cytoplasmic mRNA deadenylases involved in mRNA turnover. PAN specifically shortens poly(A) tails of RNA and the activity is stimulated by poly(A)-binding protein PAB1. PAN deadenylation is followed by rapid degradation of the shortened mRNA tails by the CCR4-NOT complex. Deadenylated mRNAs are then degraded by two alternative mechanisms, namely exosome-mediated 3'-5' exonucleolytic degradation, or deadenlyation-dependent mRNA decaping and subsequent 5'-3' exonucleolytic degradation by XRN1. May also be involved in post-transcriptional maturation of mRNA poly(A) tails. PAN3 acts as a positive regulator for PAN activity, recruiting the catalytic subunit PAN2 to mRNA via its interaction with RNA and with PAB1.</text>
</comment>
<dbReference type="InterPro" id="IPR041332">
    <property type="entry name" value="Pan3_CK"/>
</dbReference>
<feature type="region of interest" description="Knob domain" evidence="7">
    <location>
        <begin position="564"/>
        <end position="655"/>
    </location>
</feature>
<dbReference type="Gene3D" id="1.10.510.10">
    <property type="entry name" value="Transferase(Phosphotransferase) domain 1"/>
    <property type="match status" value="1"/>
</dbReference>
<dbReference type="Gene3D" id="6.10.250.3160">
    <property type="match status" value="1"/>
</dbReference>
<evidence type="ECO:0000256" key="8">
    <source>
        <dbReference type="PROSITE-ProRule" id="PRU00723"/>
    </source>
</evidence>
<evidence type="ECO:0000256" key="9">
    <source>
        <dbReference type="SAM" id="MobiDB-lite"/>
    </source>
</evidence>
<dbReference type="SUPFAM" id="SSF56112">
    <property type="entry name" value="Protein kinase-like (PK-like)"/>
    <property type="match status" value="1"/>
</dbReference>
<feature type="binding site" evidence="7">
    <location>
        <begin position="371"/>
        <end position="378"/>
    </location>
    <ligand>
        <name>ATP</name>
        <dbReference type="ChEBI" id="CHEBI:30616"/>
    </ligand>
</feature>
<dbReference type="Gene3D" id="1.20.5.5160">
    <property type="match status" value="1"/>
</dbReference>
<comment type="subcellular location">
    <subcellularLocation>
        <location evidence="1 7">Cytoplasm</location>
    </subcellularLocation>
</comment>
<evidence type="ECO:0000256" key="5">
    <source>
        <dbReference type="ARBA" id="ARBA00022840"/>
    </source>
</evidence>
<gene>
    <name evidence="7" type="primary">PAN3</name>
    <name evidence="12" type="ORF">WICMUC_002233</name>
</gene>
<evidence type="ECO:0000256" key="7">
    <source>
        <dbReference type="HAMAP-Rule" id="MF_03181"/>
    </source>
</evidence>
<dbReference type="GO" id="GO:0006397">
    <property type="term" value="P:mRNA processing"/>
    <property type="evidence" value="ECO:0007669"/>
    <property type="project" value="UniProtKB-KW"/>
</dbReference>
<keyword evidence="5 7" id="KW-0067">ATP-binding</keyword>
<comment type="subunit">
    <text evidence="7">Homodimer. Forms a heterotrimer with a catalytic subunit PAN2 to form the poly(A)-nuclease (PAN) deadenylation complex. Interacts (via PAM-2 motif) with poly(A)-binding protein PAB1 (via PABC domain), conferring substrate specificity of the enzyme complex.</text>
</comment>
<dbReference type="AlphaFoldDB" id="A0A9P8PPZ6"/>
<reference evidence="12" key="1">
    <citation type="journal article" date="2021" name="Open Biol.">
        <title>Shared evolutionary footprints suggest mitochondrial oxidative damage underlies multiple complex I losses in fungi.</title>
        <authorList>
            <person name="Schikora-Tamarit M.A."/>
            <person name="Marcet-Houben M."/>
            <person name="Nosek J."/>
            <person name="Gabaldon T."/>
        </authorList>
    </citation>
    <scope>NUCLEOTIDE SEQUENCE</scope>
    <source>
        <strain evidence="12">CBS6341</strain>
    </source>
</reference>
<comment type="domain">
    <text evidence="7">The N-terminal zinc finger binds to poly(A) RNA.</text>
</comment>
<evidence type="ECO:0000256" key="2">
    <source>
        <dbReference type="ARBA" id="ARBA00022490"/>
    </source>
</evidence>
<reference evidence="12" key="2">
    <citation type="submission" date="2021-01" db="EMBL/GenBank/DDBJ databases">
        <authorList>
            <person name="Schikora-Tamarit M.A."/>
        </authorList>
    </citation>
    <scope>NUCLEOTIDE SEQUENCE</scope>
    <source>
        <strain evidence="12">CBS6341</strain>
    </source>
</reference>
<dbReference type="Pfam" id="PF00069">
    <property type="entry name" value="Pkinase"/>
    <property type="match status" value="1"/>
</dbReference>
<dbReference type="InterPro" id="IPR000571">
    <property type="entry name" value="Znf_CCCH"/>
</dbReference>
<protein>
    <recommendedName>
        <fullName evidence="7">PAN2-PAN3 deadenylation complex subunit PAN3</fullName>
    </recommendedName>
    <alternativeName>
        <fullName evidence="7">PAB1P-dependent poly(A)-specific ribonuclease</fullName>
    </alternativeName>
    <alternativeName>
        <fullName evidence="7">Poly(A)-nuclease deadenylation complex subunit 3</fullName>
        <shortName evidence="7">PAN deadenylation complex subunit 3</shortName>
    </alternativeName>
</protein>
<proteinExistence type="inferred from homology"/>
<evidence type="ECO:0000256" key="1">
    <source>
        <dbReference type="ARBA" id="ARBA00004496"/>
    </source>
</evidence>
<keyword evidence="8" id="KW-0862">Zinc</keyword>
<dbReference type="EMBL" id="JAEUBF010000681">
    <property type="protein sequence ID" value="KAH3675937.1"/>
    <property type="molecule type" value="Genomic_DNA"/>
</dbReference>
<dbReference type="PANTHER" id="PTHR12272">
    <property type="entry name" value="DEADENYLATION COMPLEX SUBUNIT PAN3"/>
    <property type="match status" value="1"/>
</dbReference>
<evidence type="ECO:0000256" key="3">
    <source>
        <dbReference type="ARBA" id="ARBA00022664"/>
    </source>
</evidence>
<keyword evidence="3 7" id="KW-0507">mRNA processing</keyword>
<feature type="zinc finger region" description="C3H1-type" evidence="8">
    <location>
        <begin position="16"/>
        <end position="45"/>
    </location>
</feature>
<dbReference type="GO" id="GO:0008143">
    <property type="term" value="F:poly(A) binding"/>
    <property type="evidence" value="ECO:0007669"/>
    <property type="project" value="TreeGrafter"/>
</dbReference>
<feature type="binding site" evidence="7">
    <location>
        <position position="322"/>
    </location>
    <ligand>
        <name>ATP</name>
        <dbReference type="ChEBI" id="CHEBI:30616"/>
    </ligand>
</feature>
<dbReference type="HAMAP" id="MF_03181">
    <property type="entry name" value="PAN3"/>
    <property type="match status" value="1"/>
</dbReference>
<dbReference type="OrthoDB" id="204958at2759"/>
<comment type="caution">
    <text evidence="12">The sequence shown here is derived from an EMBL/GenBank/DDBJ whole genome shotgun (WGS) entry which is preliminary data.</text>
</comment>
<sequence length="655" mass="73741">MSVDINKISLFFPSANPETFLCQNLVKHGSCAFEKTGCSYNHDRSKLNNDAQEIVSQTQNLSLKSAFQPSLQPSLLQRPASNPVSQSTSSTEVKKKFNFAAASSFTPSFVPSAKKNVSAAPFIPESEAIKTSFQLDNNFQSQPQSFHPSPIISNPYLGMQHDNALQAPLQPPQQQINPYASQSVPPEPVNPYASNSQQPDFLHGFSNIGTPQPQSHTPFNYPLNYHLYAPTPPPHMQPHLSGNEQNSESLFIPNKLRETLTKKNEATLKTFATNQPDIVGIYYDLIPLELDGSLDRYSSTYDHDSSIYKAFSNANGKPYALRRIENVNFPKDKAVTSINQWTKLKHANIAQVIDAFTTRALHDHSLIIVYDFYPDSKTLEEYHNPRVGKAEHITEELLWSYLVQIASGISAAHEHGLPVRSVSTKKVIVTSQNRVRLSDCGVLDILHYTEDSSDTQLSMEKDLIDLGRLILDLASPRFAPAPKSSPDLIRLQSSSLKEDLQTALKYLLTNQPNKSIFEFQRIISNKIVKEFEKIQTSADYYEAQLTRELENGRLVRLMTKINFVLERANIDYSSWESAGAKYPIKLLHDYIFHQVDENGKAVLDLSHVLRSLNKLDVGIDEKILLVSNDELTCLILSYKELKDLIDKSYRELINS</sequence>
<keyword evidence="6 7" id="KW-0175">Coiled coil</keyword>
<keyword evidence="8" id="KW-0479">Metal-binding</keyword>
<feature type="domain" description="Protein kinase" evidence="10">
    <location>
        <begin position="283"/>
        <end position="655"/>
    </location>
</feature>
<comment type="domain">
    <text evidence="7">The pseudokinase domain, the coiled-coil (CC), and C-terminal knob domain (CK) form a structural unit (PKC) that forms an extensive high-affinity interaction surface for PAN2.</text>
</comment>
<dbReference type="Pfam" id="PF25586">
    <property type="entry name" value="zf-CCCH_PAN3"/>
    <property type="match status" value="1"/>
</dbReference>
<organism evidence="12 13">
    <name type="scientific">Wickerhamomyces mucosus</name>
    <dbReference type="NCBI Taxonomy" id="1378264"/>
    <lineage>
        <taxon>Eukaryota</taxon>
        <taxon>Fungi</taxon>
        <taxon>Dikarya</taxon>
        <taxon>Ascomycota</taxon>
        <taxon>Saccharomycotina</taxon>
        <taxon>Saccharomycetes</taxon>
        <taxon>Phaffomycetales</taxon>
        <taxon>Wickerhamomycetaceae</taxon>
        <taxon>Wickerhamomyces</taxon>
    </lineage>
</organism>
<evidence type="ECO:0000259" key="10">
    <source>
        <dbReference type="PROSITE" id="PS50011"/>
    </source>
</evidence>
<comment type="similarity">
    <text evidence="7">Belongs to the protein kinase superfamily. PAN3 family.</text>
</comment>
<evidence type="ECO:0000313" key="12">
    <source>
        <dbReference type="EMBL" id="KAH3675937.1"/>
    </source>
</evidence>
<feature type="coiled-coil region" evidence="7">
    <location>
        <begin position="525"/>
        <end position="563"/>
    </location>
</feature>
<dbReference type="GO" id="GO:0005524">
    <property type="term" value="F:ATP binding"/>
    <property type="evidence" value="ECO:0007669"/>
    <property type="project" value="UniProtKB-UniRule"/>
</dbReference>
<dbReference type="InterPro" id="IPR000719">
    <property type="entry name" value="Prot_kinase_dom"/>
</dbReference>
<accession>A0A9P8PPZ6</accession>
<keyword evidence="4 7" id="KW-0547">Nucleotide-binding</keyword>
<keyword evidence="13" id="KW-1185">Reference proteome</keyword>
<evidence type="ECO:0000313" key="13">
    <source>
        <dbReference type="Proteomes" id="UP000769528"/>
    </source>
</evidence>
<dbReference type="Gene3D" id="1.10.287.3700">
    <property type="match status" value="1"/>
</dbReference>
<dbReference type="GO" id="GO:0000932">
    <property type="term" value="C:P-body"/>
    <property type="evidence" value="ECO:0007669"/>
    <property type="project" value="TreeGrafter"/>
</dbReference>
<feature type="region of interest" description="Disordered" evidence="9">
    <location>
        <begin position="173"/>
        <end position="192"/>
    </location>
</feature>
<evidence type="ECO:0000256" key="6">
    <source>
        <dbReference type="ARBA" id="ARBA00023054"/>
    </source>
</evidence>
<dbReference type="PROSITE" id="PS50103">
    <property type="entry name" value="ZF_C3H1"/>
    <property type="match status" value="1"/>
</dbReference>
<dbReference type="InterPro" id="IPR011009">
    <property type="entry name" value="Kinase-like_dom_sf"/>
</dbReference>
<feature type="domain" description="C3H1-type" evidence="11">
    <location>
        <begin position="16"/>
        <end position="45"/>
    </location>
</feature>